<gene>
    <name evidence="1" type="ORF">PBRASI_LOCUS8968</name>
</gene>
<evidence type="ECO:0000313" key="1">
    <source>
        <dbReference type="EMBL" id="CAG8625761.1"/>
    </source>
</evidence>
<protein>
    <submittedName>
        <fullName evidence="1">5671_t:CDS:1</fullName>
    </submittedName>
</protein>
<name>A0A9N9D7N1_9GLOM</name>
<proteinExistence type="predicted"/>
<organism evidence="1 2">
    <name type="scientific">Paraglomus brasilianum</name>
    <dbReference type="NCBI Taxonomy" id="144538"/>
    <lineage>
        <taxon>Eukaryota</taxon>
        <taxon>Fungi</taxon>
        <taxon>Fungi incertae sedis</taxon>
        <taxon>Mucoromycota</taxon>
        <taxon>Glomeromycotina</taxon>
        <taxon>Glomeromycetes</taxon>
        <taxon>Paraglomerales</taxon>
        <taxon>Paraglomeraceae</taxon>
        <taxon>Paraglomus</taxon>
    </lineage>
</organism>
<dbReference type="OrthoDB" id="2436484at2759"/>
<comment type="caution">
    <text evidence="1">The sequence shown here is derived from an EMBL/GenBank/DDBJ whole genome shotgun (WGS) entry which is preliminary data.</text>
</comment>
<dbReference type="Proteomes" id="UP000789739">
    <property type="component" value="Unassembled WGS sequence"/>
</dbReference>
<evidence type="ECO:0000313" key="2">
    <source>
        <dbReference type="Proteomes" id="UP000789739"/>
    </source>
</evidence>
<accession>A0A9N9D7N1</accession>
<keyword evidence="2" id="KW-1185">Reference proteome</keyword>
<dbReference type="AlphaFoldDB" id="A0A9N9D7N1"/>
<dbReference type="EMBL" id="CAJVPI010001764">
    <property type="protein sequence ID" value="CAG8625761.1"/>
    <property type="molecule type" value="Genomic_DNA"/>
</dbReference>
<sequence>MRARFDIPDNTGSFLRGLCCPFDEQIRRDNVEQCLMAPLLHKLPVHPYYCRDYPDYLEPTNSEPFYNVPRLSTIVSNIMGKSFAEAVGQIALTADGINDHILDMISFAGDYIGSLQLTWTRNKTINDTSITTKQKRVRPDVTIYCNGLLVMMDEEKDVKEKLDIAAQQLDGYFRFWNIL</sequence>
<reference evidence="1" key="1">
    <citation type="submission" date="2021-06" db="EMBL/GenBank/DDBJ databases">
        <authorList>
            <person name="Kallberg Y."/>
            <person name="Tangrot J."/>
            <person name="Rosling A."/>
        </authorList>
    </citation>
    <scope>NUCLEOTIDE SEQUENCE</scope>
    <source>
        <strain evidence="1">BR232B</strain>
    </source>
</reference>